<feature type="transmembrane region" description="Helical" evidence="3">
    <location>
        <begin position="297"/>
        <end position="315"/>
    </location>
</feature>
<reference evidence="4" key="1">
    <citation type="submission" date="2020-04" db="EMBL/GenBank/DDBJ databases">
        <authorList>
            <person name="Alioto T."/>
            <person name="Alioto T."/>
            <person name="Gomez Garrido J."/>
        </authorList>
    </citation>
    <scope>NUCLEOTIDE SEQUENCE</scope>
    <source>
        <strain evidence="4">A484AB</strain>
    </source>
</reference>
<feature type="compositionally biased region" description="Polar residues" evidence="2">
    <location>
        <begin position="734"/>
        <end position="746"/>
    </location>
</feature>
<evidence type="ECO:0000313" key="4">
    <source>
        <dbReference type="EMBL" id="CAB4024233.1"/>
    </source>
</evidence>
<dbReference type="InterPro" id="IPR011701">
    <property type="entry name" value="MFS"/>
</dbReference>
<dbReference type="EMBL" id="CACRXK020012910">
    <property type="protein sequence ID" value="CAB4024233.1"/>
    <property type="molecule type" value="Genomic_DNA"/>
</dbReference>
<feature type="transmembrane region" description="Helical" evidence="3">
    <location>
        <begin position="327"/>
        <end position="347"/>
    </location>
</feature>
<comment type="subcellular location">
    <subcellularLocation>
        <location evidence="1">Membrane</location>
        <topology evidence="1">Multi-pass membrane protein</topology>
    </subcellularLocation>
</comment>
<proteinExistence type="predicted"/>
<dbReference type="PANTHER" id="PTHR11360:SF251">
    <property type="entry name" value="MAJOR FACILITATOR SUPERFAMILY (MFS) PROFILE DOMAIN-CONTAINING PROTEIN"/>
    <property type="match status" value="1"/>
</dbReference>
<dbReference type="Proteomes" id="UP001152795">
    <property type="component" value="Unassembled WGS sequence"/>
</dbReference>
<comment type="caution">
    <text evidence="4">The sequence shown here is derived from an EMBL/GenBank/DDBJ whole genome shotgun (WGS) entry which is preliminary data.</text>
</comment>
<feature type="transmembrane region" description="Helical" evidence="3">
    <location>
        <begin position="353"/>
        <end position="374"/>
    </location>
</feature>
<feature type="transmembrane region" description="Helical" evidence="3">
    <location>
        <begin position="182"/>
        <end position="204"/>
    </location>
</feature>
<organism evidence="4 5">
    <name type="scientific">Paramuricea clavata</name>
    <name type="common">Red gorgonian</name>
    <name type="synonym">Violescent sea-whip</name>
    <dbReference type="NCBI Taxonomy" id="317549"/>
    <lineage>
        <taxon>Eukaryota</taxon>
        <taxon>Metazoa</taxon>
        <taxon>Cnidaria</taxon>
        <taxon>Anthozoa</taxon>
        <taxon>Octocorallia</taxon>
        <taxon>Malacalcyonacea</taxon>
        <taxon>Plexauridae</taxon>
        <taxon>Paramuricea</taxon>
    </lineage>
</organism>
<evidence type="ECO:0000256" key="1">
    <source>
        <dbReference type="ARBA" id="ARBA00004141"/>
    </source>
</evidence>
<feature type="region of interest" description="Disordered" evidence="2">
    <location>
        <begin position="734"/>
        <end position="760"/>
    </location>
</feature>
<feature type="transmembrane region" description="Helical" evidence="3">
    <location>
        <begin position="54"/>
        <end position="77"/>
    </location>
</feature>
<feature type="region of interest" description="Disordered" evidence="2">
    <location>
        <begin position="627"/>
        <end position="657"/>
    </location>
</feature>
<feature type="compositionally biased region" description="Polar residues" evidence="2">
    <location>
        <begin position="543"/>
        <end position="567"/>
    </location>
</feature>
<feature type="transmembrane region" description="Helical" evidence="3">
    <location>
        <begin position="418"/>
        <end position="437"/>
    </location>
</feature>
<evidence type="ECO:0000256" key="2">
    <source>
        <dbReference type="SAM" id="MobiDB-lite"/>
    </source>
</evidence>
<evidence type="ECO:0000313" key="5">
    <source>
        <dbReference type="Proteomes" id="UP001152795"/>
    </source>
</evidence>
<dbReference type="Gene3D" id="1.20.1250.20">
    <property type="entry name" value="MFS general substrate transporter like domains"/>
    <property type="match status" value="2"/>
</dbReference>
<dbReference type="CDD" id="cd17352">
    <property type="entry name" value="MFS_MCT_SLC16"/>
    <property type="match status" value="1"/>
</dbReference>
<protein>
    <submittedName>
        <fullName evidence="4">Monocarboxylate transporter 10-like</fullName>
    </submittedName>
</protein>
<dbReference type="PROSITE" id="PS50850">
    <property type="entry name" value="MFS"/>
    <property type="match status" value="1"/>
</dbReference>
<dbReference type="InterPro" id="IPR020846">
    <property type="entry name" value="MFS_dom"/>
</dbReference>
<keyword evidence="3" id="KW-0472">Membrane</keyword>
<name>A0A7D9L236_PARCT</name>
<sequence>MAKDGPEVGNHNPKATEDDPSGKRSTSMDVESGQLDETEEKDDKTSEITKPDGGWGWLVCLGAFICNFVVFGTHNSFGVIYGTLIKELSISSAETAWIGSMAMGFNFFFGPIASALCERIGCRLTAMAGAVLSVSGLLLSSFITRKDVSKMYATYGVMWGVGSSMCYVPSMVILGQYFDKRMALANGLGTSGSGIGTLIMAPVIQKLLSSLGWRATFRFLSGTASMLFIAVWLFRPLAGRKVKNEETAHPCVDLNIWRNKSFIVWVLAISFFLFGYFIPFVHLVRLAGLQGVSSSKAAWLIGYLSIASTVGRVFFGKIGDMKRVNRLLMFQFSILIIGASTALLSLATSYVGLVLYAITFGFFDGCFVGQVAVVTSSIVGMKHLGVALGYLFGSIAIPMTLGPPVAGWVYDAWQSYNVAFYVAGSTSFLGFLTMFFIPRLVKKHSETWEKQFDFKRRASIDSRRKLLSSTDEGPAIPGNYEIEVFSTAENSDVVTQIAVERPNYNRGRRRSLPALYMTNTPSPSVDKSRLSPGLQKIVQMSAEMSSDNRVNSNNSPLLSPTRNSGGNLATDKPRPNRTRARRGSMPAIAYKPGNPTRDTTKPPRVTQLLLVDANLLAQQGIPLVSVNTPPKVNRNKRRGSLPAVNYPNLANLPSAPKPIQPKAYNLNRRRGSLPAVSSLTIPEENYNNGLIPKKNRLSAGLAIRIDDALKDSIDELEEEGHQDNLGQARLSIASSGYDTNGCSPADNSGIGLLAETKTAE</sequence>
<feature type="transmembrane region" description="Helical" evidence="3">
    <location>
        <begin position="386"/>
        <end position="406"/>
    </location>
</feature>
<feature type="transmembrane region" description="Helical" evidence="3">
    <location>
        <begin position="262"/>
        <end position="285"/>
    </location>
</feature>
<accession>A0A7D9L236</accession>
<feature type="transmembrane region" description="Helical" evidence="3">
    <location>
        <begin position="216"/>
        <end position="234"/>
    </location>
</feature>
<dbReference type="PANTHER" id="PTHR11360">
    <property type="entry name" value="MONOCARBOXYLATE TRANSPORTER"/>
    <property type="match status" value="1"/>
</dbReference>
<dbReference type="InterPro" id="IPR036259">
    <property type="entry name" value="MFS_trans_sf"/>
</dbReference>
<evidence type="ECO:0000256" key="3">
    <source>
        <dbReference type="SAM" id="Phobius"/>
    </source>
</evidence>
<dbReference type="OrthoDB" id="6499973at2759"/>
<feature type="transmembrane region" description="Helical" evidence="3">
    <location>
        <begin position="155"/>
        <end position="175"/>
    </location>
</feature>
<dbReference type="SUPFAM" id="SSF103473">
    <property type="entry name" value="MFS general substrate transporter"/>
    <property type="match status" value="1"/>
</dbReference>
<feature type="transmembrane region" description="Helical" evidence="3">
    <location>
        <begin position="124"/>
        <end position="143"/>
    </location>
</feature>
<feature type="region of interest" description="Disordered" evidence="2">
    <location>
        <begin position="1"/>
        <end position="48"/>
    </location>
</feature>
<keyword evidence="3" id="KW-0812">Transmembrane</keyword>
<keyword evidence="5" id="KW-1185">Reference proteome</keyword>
<dbReference type="AlphaFoldDB" id="A0A7D9L236"/>
<keyword evidence="3" id="KW-1133">Transmembrane helix</keyword>
<feature type="transmembrane region" description="Helical" evidence="3">
    <location>
        <begin position="97"/>
        <end position="117"/>
    </location>
</feature>
<dbReference type="Pfam" id="PF07690">
    <property type="entry name" value="MFS_1"/>
    <property type="match status" value="1"/>
</dbReference>
<dbReference type="GO" id="GO:0016020">
    <property type="term" value="C:membrane"/>
    <property type="evidence" value="ECO:0007669"/>
    <property type="project" value="UniProtKB-SubCell"/>
</dbReference>
<gene>
    <name evidence="4" type="ORF">PACLA_8A052374</name>
</gene>
<feature type="region of interest" description="Disordered" evidence="2">
    <location>
        <begin position="543"/>
        <end position="581"/>
    </location>
</feature>
<dbReference type="GO" id="GO:0022857">
    <property type="term" value="F:transmembrane transporter activity"/>
    <property type="evidence" value="ECO:0007669"/>
    <property type="project" value="InterPro"/>
</dbReference>
<dbReference type="InterPro" id="IPR050327">
    <property type="entry name" value="Proton-linked_MCT"/>
</dbReference>